<evidence type="ECO:0000259" key="2">
    <source>
        <dbReference type="Pfam" id="PF03724"/>
    </source>
</evidence>
<evidence type="ECO:0000256" key="1">
    <source>
        <dbReference type="SAM" id="MobiDB-lite"/>
    </source>
</evidence>
<name>A0A1H9LA46_9PSEU</name>
<dbReference type="PANTHER" id="PTHR35535:SF2">
    <property type="entry name" value="DUF306 DOMAIN-CONTAINING PROTEIN"/>
    <property type="match status" value="1"/>
</dbReference>
<feature type="domain" description="DUF306" evidence="2">
    <location>
        <begin position="85"/>
        <end position="164"/>
    </location>
</feature>
<feature type="region of interest" description="Disordered" evidence="1">
    <location>
        <begin position="47"/>
        <end position="80"/>
    </location>
</feature>
<reference evidence="4" key="1">
    <citation type="submission" date="2016-10" db="EMBL/GenBank/DDBJ databases">
        <authorList>
            <person name="Varghese N."/>
            <person name="Submissions S."/>
        </authorList>
    </citation>
    <scope>NUCLEOTIDE SEQUENCE [LARGE SCALE GENOMIC DNA]</scope>
    <source>
        <strain evidence="4">DSM 44260</strain>
    </source>
</reference>
<organism evidence="3 4">
    <name type="scientific">Actinokineospora terrae</name>
    <dbReference type="NCBI Taxonomy" id="155974"/>
    <lineage>
        <taxon>Bacteria</taxon>
        <taxon>Bacillati</taxon>
        <taxon>Actinomycetota</taxon>
        <taxon>Actinomycetes</taxon>
        <taxon>Pseudonocardiales</taxon>
        <taxon>Pseudonocardiaceae</taxon>
        <taxon>Actinokineospora</taxon>
    </lineage>
</organism>
<dbReference type="InterPro" id="IPR053147">
    <property type="entry name" value="Hsp_HslJ-like"/>
</dbReference>
<gene>
    <name evidence="3" type="ORF">SAMN04487818_101516</name>
</gene>
<proteinExistence type="predicted"/>
<evidence type="ECO:0000313" key="3">
    <source>
        <dbReference type="EMBL" id="SER08067.1"/>
    </source>
</evidence>
<dbReference type="STRING" id="155974.SAMN04487818_101516"/>
<sequence length="285" mass="29158">MPATGIVNQRDPDNPGGAAFRPEDMRTRLLTPTLVALLALAGCAQGGTTPADQAPPPADGPTPAGKTFTANSATDKGTPHALVPGSTVSLSFEDNRLTATAGCNSIGGTVSFSGGTLQPGELSITEMACDAPLHDQDKWLAAFLQAKPTWRLDGDKLTLRSAETELALAVPKKADLAGPKWTVESLLAAETATSTPNTSTASLTFTANTVAIETGCNSGTANYTVQGNTLKFDPPLLTKMACADGSSEVENAIIAALGPATTYTIEAQSLTLTNGDKGLVLRASS</sequence>
<feature type="domain" description="DUF306" evidence="2">
    <location>
        <begin position="174"/>
        <end position="280"/>
    </location>
</feature>
<dbReference type="Gene3D" id="2.40.128.270">
    <property type="match status" value="2"/>
</dbReference>
<evidence type="ECO:0000313" key="4">
    <source>
        <dbReference type="Proteomes" id="UP000199051"/>
    </source>
</evidence>
<dbReference type="InterPro" id="IPR038670">
    <property type="entry name" value="HslJ-like_sf"/>
</dbReference>
<dbReference type="Pfam" id="PF03724">
    <property type="entry name" value="META"/>
    <property type="match status" value="2"/>
</dbReference>
<dbReference type="AlphaFoldDB" id="A0A1H9LA46"/>
<dbReference type="PANTHER" id="PTHR35535">
    <property type="entry name" value="HEAT SHOCK PROTEIN HSLJ"/>
    <property type="match status" value="1"/>
</dbReference>
<dbReference type="EMBL" id="FOGI01000001">
    <property type="protein sequence ID" value="SER08067.1"/>
    <property type="molecule type" value="Genomic_DNA"/>
</dbReference>
<dbReference type="InterPro" id="IPR005184">
    <property type="entry name" value="DUF306_Meta_HslJ"/>
</dbReference>
<keyword evidence="4" id="KW-1185">Reference proteome</keyword>
<accession>A0A1H9LA46</accession>
<protein>
    <submittedName>
        <fullName evidence="3">META domain-containing protein</fullName>
    </submittedName>
</protein>
<dbReference type="Proteomes" id="UP000199051">
    <property type="component" value="Unassembled WGS sequence"/>
</dbReference>